<feature type="active site" description="Proton donor; for dehydratase activity" evidence="14">
    <location>
        <position position="1103"/>
    </location>
</feature>
<dbReference type="Pfam" id="PF00698">
    <property type="entry name" value="Acyl_transf_1"/>
    <property type="match status" value="1"/>
</dbReference>
<evidence type="ECO:0000259" key="16">
    <source>
        <dbReference type="PROSITE" id="PS52004"/>
    </source>
</evidence>
<keyword evidence="3" id="KW-0597">Phosphoprotein</keyword>
<evidence type="ECO:0000256" key="10">
    <source>
        <dbReference type="ARBA" id="ARBA00060158"/>
    </source>
</evidence>
<dbReference type="InterPro" id="IPR036291">
    <property type="entry name" value="NAD(P)-bd_dom_sf"/>
</dbReference>
<evidence type="ECO:0000256" key="1">
    <source>
        <dbReference type="ARBA" id="ARBA00001957"/>
    </source>
</evidence>
<dbReference type="SMART" id="SM00823">
    <property type="entry name" value="PKS_PP"/>
    <property type="match status" value="1"/>
</dbReference>
<keyword evidence="2" id="KW-0596">Phosphopantetheine</keyword>
<dbReference type="FunFam" id="1.10.1200.10:FF:000007">
    <property type="entry name" value="Probable polyketide synthase pks17"/>
    <property type="match status" value="1"/>
</dbReference>
<dbReference type="GO" id="GO:0033068">
    <property type="term" value="P:macrolide biosynthetic process"/>
    <property type="evidence" value="ECO:0007669"/>
    <property type="project" value="UniProtKB-ARBA"/>
</dbReference>
<reference evidence="18 19" key="1">
    <citation type="submission" date="2016-04" db="EMBL/GenBank/DDBJ databases">
        <title>Complete genome sequence and analysis of deep-sea sediment isolate, Amycolatopsis sp. WP1.</title>
        <authorList>
            <person name="Wang H."/>
            <person name="Chen S."/>
            <person name="Wu Q."/>
        </authorList>
    </citation>
    <scope>NUCLEOTIDE SEQUENCE [LARGE SCALE GENOMIC DNA]</scope>
    <source>
        <strain evidence="18 19">WP1</strain>
    </source>
</reference>
<dbReference type="PROSITE" id="PS52004">
    <property type="entry name" value="KS3_2"/>
    <property type="match status" value="1"/>
</dbReference>
<comment type="function">
    <text evidence="10">Involved in the biosynthesis of antibiotic erythromycin via the biosynthesis of its aglycone precursor, 6-deoxyerythronolide B (6-dEB).</text>
</comment>
<dbReference type="Pfam" id="PF14765">
    <property type="entry name" value="PS-DH"/>
    <property type="match status" value="1"/>
</dbReference>
<dbReference type="InterPro" id="IPR055123">
    <property type="entry name" value="SpnB-like_Rossmann"/>
</dbReference>
<evidence type="ECO:0000256" key="6">
    <source>
        <dbReference type="ARBA" id="ARBA00023194"/>
    </source>
</evidence>
<dbReference type="EMBL" id="CP015163">
    <property type="protein sequence ID" value="AXB42464.1"/>
    <property type="molecule type" value="Genomic_DNA"/>
</dbReference>
<dbReference type="InterPro" id="IPR057326">
    <property type="entry name" value="KR_dom"/>
</dbReference>
<dbReference type="Gene3D" id="1.10.1200.10">
    <property type="entry name" value="ACP-like"/>
    <property type="match status" value="1"/>
</dbReference>
<dbReference type="InterPro" id="IPR006162">
    <property type="entry name" value="Ppantetheine_attach_site"/>
</dbReference>
<dbReference type="InterPro" id="IPR009081">
    <property type="entry name" value="PP-bd_ACP"/>
</dbReference>
<evidence type="ECO:0000256" key="3">
    <source>
        <dbReference type="ARBA" id="ARBA00022553"/>
    </source>
</evidence>
<dbReference type="SMART" id="SM01294">
    <property type="entry name" value="PKS_PP_betabranch"/>
    <property type="match status" value="1"/>
</dbReference>
<dbReference type="SUPFAM" id="SSF55048">
    <property type="entry name" value="Probable ACP-binding domain of malonyl-CoA ACP transacylase"/>
    <property type="match status" value="1"/>
</dbReference>
<dbReference type="PROSITE" id="PS00606">
    <property type="entry name" value="KS3_1"/>
    <property type="match status" value="1"/>
</dbReference>
<feature type="domain" description="Carrier" evidence="15">
    <location>
        <begin position="1636"/>
        <end position="1711"/>
    </location>
</feature>
<dbReference type="CDD" id="cd00833">
    <property type="entry name" value="PKS"/>
    <property type="match status" value="1"/>
</dbReference>
<evidence type="ECO:0000259" key="17">
    <source>
        <dbReference type="PROSITE" id="PS52019"/>
    </source>
</evidence>
<dbReference type="Gene3D" id="3.40.366.10">
    <property type="entry name" value="Malonyl-Coenzyme A Acyl Carrier Protein, domain 2"/>
    <property type="match status" value="1"/>
</dbReference>
<dbReference type="Gene3D" id="3.10.129.110">
    <property type="entry name" value="Polyketide synthase dehydratase"/>
    <property type="match status" value="1"/>
</dbReference>
<evidence type="ECO:0000256" key="2">
    <source>
        <dbReference type="ARBA" id="ARBA00022450"/>
    </source>
</evidence>
<dbReference type="SMART" id="SM00822">
    <property type="entry name" value="PKS_KR"/>
    <property type="match status" value="1"/>
</dbReference>
<dbReference type="Pfam" id="PF22953">
    <property type="entry name" value="SpnB_Rossmann"/>
    <property type="match status" value="1"/>
</dbReference>
<dbReference type="FunFam" id="3.40.47.10:FF:000019">
    <property type="entry name" value="Polyketide synthase type I"/>
    <property type="match status" value="1"/>
</dbReference>
<evidence type="ECO:0000256" key="9">
    <source>
        <dbReference type="ARBA" id="ARBA00052442"/>
    </source>
</evidence>
<evidence type="ECO:0000259" key="15">
    <source>
        <dbReference type="PROSITE" id="PS50075"/>
    </source>
</evidence>
<keyword evidence="4" id="KW-0808">Transferase</keyword>
<dbReference type="SUPFAM" id="SSF51735">
    <property type="entry name" value="NAD(P)-binding Rossmann-fold domains"/>
    <property type="match status" value="2"/>
</dbReference>
<dbReference type="InterPro" id="IPR049900">
    <property type="entry name" value="PKS_mFAS_DH"/>
</dbReference>
<evidence type="ECO:0000256" key="4">
    <source>
        <dbReference type="ARBA" id="ARBA00022679"/>
    </source>
</evidence>
<feature type="domain" description="PKS/mFAS DH" evidence="17">
    <location>
        <begin position="909"/>
        <end position="1181"/>
    </location>
</feature>
<dbReference type="SMART" id="SM00826">
    <property type="entry name" value="PKS_DH"/>
    <property type="match status" value="1"/>
</dbReference>
<dbReference type="InterPro" id="IPR032821">
    <property type="entry name" value="PKS_assoc"/>
</dbReference>
<dbReference type="InterPro" id="IPR042104">
    <property type="entry name" value="PKS_dehydratase_sf"/>
</dbReference>
<dbReference type="Pfam" id="PF00550">
    <property type="entry name" value="PP-binding"/>
    <property type="match status" value="1"/>
</dbReference>
<dbReference type="SMART" id="SM00825">
    <property type="entry name" value="PKS_KS"/>
    <property type="match status" value="1"/>
</dbReference>
<dbReference type="SUPFAM" id="SSF53901">
    <property type="entry name" value="Thiolase-like"/>
    <property type="match status" value="1"/>
</dbReference>
<dbReference type="PROSITE" id="PS00012">
    <property type="entry name" value="PHOSPHOPANTETHEINE"/>
    <property type="match status" value="1"/>
</dbReference>
<keyword evidence="19" id="KW-1185">Reference proteome</keyword>
<dbReference type="InterPro" id="IPR014031">
    <property type="entry name" value="Ketoacyl_synth_C"/>
</dbReference>
<dbReference type="Gene3D" id="3.30.70.3290">
    <property type="match status" value="1"/>
</dbReference>
<dbReference type="GO" id="GO:0004315">
    <property type="term" value="F:3-oxoacyl-[acyl-carrier-protein] synthase activity"/>
    <property type="evidence" value="ECO:0007669"/>
    <property type="project" value="InterPro"/>
</dbReference>
<dbReference type="InterPro" id="IPR049551">
    <property type="entry name" value="PKS_DH_C"/>
</dbReference>
<dbReference type="PANTHER" id="PTHR43775:SF51">
    <property type="entry name" value="INACTIVE PHENOLPHTHIOCEROL SYNTHESIS POLYKETIDE SYNTHASE TYPE I PKS1-RELATED"/>
    <property type="match status" value="1"/>
</dbReference>
<dbReference type="CDD" id="cd08956">
    <property type="entry name" value="KR_3_FAS_SDR_x"/>
    <property type="match status" value="1"/>
</dbReference>
<dbReference type="InterPro" id="IPR016035">
    <property type="entry name" value="Acyl_Trfase/lysoPLipase"/>
</dbReference>
<dbReference type="PROSITE" id="PS50075">
    <property type="entry name" value="CARRIER"/>
    <property type="match status" value="1"/>
</dbReference>
<comment type="catalytic activity">
    <reaction evidence="9">
        <text>6 (S)-methylmalonyl-CoA + propanoyl-CoA + 6 NADPH + 12 H(+) = 6-deoxyerythronolide B + 6 CO2 + 6 NADP(+) + 7 CoA + H2O</text>
        <dbReference type="Rhea" id="RHEA:23068"/>
        <dbReference type="ChEBI" id="CHEBI:15377"/>
        <dbReference type="ChEBI" id="CHEBI:15378"/>
        <dbReference type="ChEBI" id="CHEBI:16089"/>
        <dbReference type="ChEBI" id="CHEBI:16526"/>
        <dbReference type="ChEBI" id="CHEBI:57287"/>
        <dbReference type="ChEBI" id="CHEBI:57327"/>
        <dbReference type="ChEBI" id="CHEBI:57392"/>
        <dbReference type="ChEBI" id="CHEBI:57783"/>
        <dbReference type="ChEBI" id="CHEBI:58349"/>
        <dbReference type="EC" id="2.3.1.94"/>
    </reaction>
</comment>
<evidence type="ECO:0000313" key="19">
    <source>
        <dbReference type="Proteomes" id="UP000250434"/>
    </source>
</evidence>
<dbReference type="GO" id="GO:0004312">
    <property type="term" value="F:fatty acid synthase activity"/>
    <property type="evidence" value="ECO:0007669"/>
    <property type="project" value="TreeGrafter"/>
</dbReference>
<feature type="region of interest" description="N-terminal hotdog fold" evidence="14">
    <location>
        <begin position="909"/>
        <end position="1030"/>
    </location>
</feature>
<evidence type="ECO:0000256" key="11">
    <source>
        <dbReference type="ARBA" id="ARBA00060622"/>
    </source>
</evidence>
<dbReference type="GO" id="GO:0031177">
    <property type="term" value="F:phosphopantetheine binding"/>
    <property type="evidence" value="ECO:0007669"/>
    <property type="project" value="InterPro"/>
</dbReference>
<evidence type="ECO:0000256" key="5">
    <source>
        <dbReference type="ARBA" id="ARBA00022737"/>
    </source>
</evidence>
<comment type="subunit">
    <text evidence="12">Homodimer. Erythronolide synthase is composed of EryAI, EryAII and EryAIII multimodular (2 modules) polypeptides each coding for a functional synthase subunit which participates in 2 of the six FAS-like elongation steps required for formation of the polyketide. Module 1, 2, 3, 4, 5, and 6 participating in biosynthesis steps 1, 2, 3, 4, 5, and 6, respectively.</text>
</comment>
<feature type="domain" description="Ketosynthase family 3 (KS3)" evidence="16">
    <location>
        <begin position="36"/>
        <end position="461"/>
    </location>
</feature>
<accession>A0A344L340</accession>
<dbReference type="GO" id="GO:0006633">
    <property type="term" value="P:fatty acid biosynthetic process"/>
    <property type="evidence" value="ECO:0007669"/>
    <property type="project" value="InterPro"/>
</dbReference>
<dbReference type="SUPFAM" id="SSF52151">
    <property type="entry name" value="FabD/lysophospholipase-like"/>
    <property type="match status" value="1"/>
</dbReference>
<dbReference type="Proteomes" id="UP000250434">
    <property type="component" value="Chromosome"/>
</dbReference>
<dbReference type="InterPro" id="IPR016036">
    <property type="entry name" value="Malonyl_transacylase_ACP-bd"/>
</dbReference>
<keyword evidence="5" id="KW-0677">Repeat</keyword>
<dbReference type="InterPro" id="IPR014030">
    <property type="entry name" value="Ketoacyl_synth_N"/>
</dbReference>
<feature type="region of interest" description="C-terminal hotdog fold" evidence="14">
    <location>
        <begin position="1042"/>
        <end position="1181"/>
    </location>
</feature>
<feature type="active site" description="Proton acceptor; for dehydratase activity" evidence="14">
    <location>
        <position position="941"/>
    </location>
</feature>
<comment type="cofactor">
    <cofactor evidence="1">
        <name>pantetheine 4'-phosphate</name>
        <dbReference type="ChEBI" id="CHEBI:47942"/>
    </cofactor>
</comment>
<keyword evidence="6" id="KW-0045">Antibiotic biosynthesis</keyword>
<dbReference type="InterPro" id="IPR016039">
    <property type="entry name" value="Thiolase-like"/>
</dbReference>
<gene>
    <name evidence="18" type="ORF">A4R43_07925</name>
</gene>
<dbReference type="Pfam" id="PF08659">
    <property type="entry name" value="KR"/>
    <property type="match status" value="1"/>
</dbReference>
<dbReference type="Gene3D" id="3.40.50.720">
    <property type="entry name" value="NAD(P)-binding Rossmann-like Domain"/>
    <property type="match status" value="1"/>
</dbReference>
<dbReference type="InterPro" id="IPR015083">
    <property type="entry name" value="NorB/c/GfsB-D-like_docking"/>
</dbReference>
<dbReference type="Pfam" id="PF16197">
    <property type="entry name" value="KAsynt_C_assoc"/>
    <property type="match status" value="1"/>
</dbReference>
<evidence type="ECO:0000256" key="7">
    <source>
        <dbReference type="ARBA" id="ARBA00023268"/>
    </source>
</evidence>
<keyword evidence="8" id="KW-0012">Acyltransferase</keyword>
<protein>
    <recommendedName>
        <fullName evidence="13">6-deoxyerythronolide-B synthase</fullName>
        <ecNumber evidence="13">2.3.1.94</ecNumber>
    </recommendedName>
</protein>
<dbReference type="KEGG" id="aab:A4R43_07925"/>
<evidence type="ECO:0000256" key="12">
    <source>
        <dbReference type="ARBA" id="ARBA00063272"/>
    </source>
</evidence>
<dbReference type="GO" id="GO:0047879">
    <property type="term" value="F:erythronolide synthase activity"/>
    <property type="evidence" value="ECO:0007669"/>
    <property type="project" value="UniProtKB-EC"/>
</dbReference>
<dbReference type="Gene3D" id="3.40.47.10">
    <property type="match status" value="1"/>
</dbReference>
<dbReference type="InterPro" id="IPR049552">
    <property type="entry name" value="PKS_DH_N"/>
</dbReference>
<dbReference type="Pfam" id="PF02801">
    <property type="entry name" value="Ketoacyl-synt_C"/>
    <property type="match status" value="1"/>
</dbReference>
<evidence type="ECO:0000313" key="18">
    <source>
        <dbReference type="EMBL" id="AXB42464.1"/>
    </source>
</evidence>
<sequence length="1783" mass="186476">MADKMTEAKLLDHLKWMTGELRQTRRQLGEAEARDREPIAIVAMSCRFPGGVTSPDELWELVSAGRDAVTGFPRDRGWDVDGLYDPDPDRPGTSYVREGGFIEGAADFDPAFFGISPREALATDPQQRLVLETSWEAFERAGIDPATLNGSSTGVFVGCSGQEYTSMAAQTSNDLASYVVSGTAPSVVSGRVAYVLGLTGPALTIDTACSSSLVALHLAARSLRSGECSLALAGGTAVMATPGEFTGFSRLRVLARDGRCRAFAASADGMGLAEGVGVLLLERLSDAQRNGHPVLAVVRGSAANSDGASSGLTAPNGPSQERVIRAALANAGLSTVDVDAVEAHGTGTTLGDPIEAQALLATYGRGRSGDPLWLGSVKSNLGHTQAAAGVAGVMKMVLAMRHGVLPKTLHVDEPTPHVDWSSGAVSLLTEPVPWPETGRPRRAGVSGFGLGGTNAHVVLEQAPVEETPAAGPVPVVVPWVLSGKGPAALRAQADRLASEVDTEASVADVGLSLATTRSLHQDRAVVVGANREELLRGLRAIADGTPGPGVTTGRALVRDGVVFAFPGQGAQWAGMAVELLGVSSVFAGSMGACGEALSPFVEWSLFDVLGDGGLLGRVDVVQPVLWAVMVSLAEVWRSFGVEPAAVVGHSQGEIAAACVAGGLSLEDGAKVVALRSKALLKLSGGGGMVSVALPEAEVRERIDDRISVAAVNGPASVVVSGELDALDALVESCAAEDIRAKRIPVDYASHSPQVESIREHLLEVLADITPRPGKIPFCSAVTGTVIDTGELDAGYWYRNLRQTVLFEPATRGLLAQGNRAFVEVSPHPVLVTALQETDGDAAVVGTLRRDDGGLSRMLTSLAEANVQGIEVDWTPAFPGARRVELPTYAFQRQRYWLDRPSAHGGEEVHPVLDTIVGLAEGDGLVLTGRLSLATHAWLADHTVLGTVVVPGTALVELALRAGAEAGCGRVEELTLETPLVLPENGAVQVQLTVGGADNAGNRPVSLHSRTDDAPWTRHATGLLAEAPPLPEPLADQWPPAGAQPVDVSDFYDRLTEQGYQYGPVFQGLRAVWTRGAETFAEVDLPGDTQEEAGRFGLHPALFDAALHPVAIDPDGTADGRARLPFSWTGVSLHQPGAAAVRVRLKQSGPGAVTAELADATGRPVLSVEALVARPVSAAQLGAVRGEDHGALFRVDWIEAAAAEAPGSIAVVGEALFDGDHPRCPDLAALAAEPSIPDIVYAACPADQAGETAEAVRAALGKTHELLCAWLAEERFAASRLVLVTRNAVGDQPDLRAAPIWGLVRSAQSEHPDRFVLVDLDDHDTSARALPTAAALGEPQVALREGQPLVPRLARVSPGTEAPPEFGADGTVLVTGAGGVLGGVFARHLVTEYGVRRLLLVSRRGELPELRTGLEALGAHVTMAACDVTDRDALARVLADHPVTGVVHTAGVVDDGVLEALTPERFDRVLGPKVDGALALHELTRDLGLSAFVVFSSAATTMGAPGQANYAAANAFLDALVHHRRARGLPGTSLAWGMWAERSAMTAQLTDGDLHRMERTGISPLTTEQGVALFDAALRGPEPVVVPIRLNPAAVRLRPGAVPAMLRGLVKAPRRREQAPVDLPARLTGLSEEDQRRLLLDVVRAQAVDVLGYVSAGEVEPGKAFSDLGFDSLTAVELRNRLATATGLRLPATLVFDHPTPEALAGELRARLSPEPVTDVAAILAELDGLAEKLAALDTDAQTIVDTRLARLISRRDGEASAADRLAAATDDEVFAFIDNDLGR</sequence>
<dbReference type="Pfam" id="PF08990">
    <property type="entry name" value="Docking"/>
    <property type="match status" value="1"/>
</dbReference>
<dbReference type="SUPFAM" id="SSF47336">
    <property type="entry name" value="ACP-like"/>
    <property type="match status" value="1"/>
</dbReference>
<dbReference type="FunFam" id="3.40.366.10:FF:000002">
    <property type="entry name" value="Probable polyketide synthase 2"/>
    <property type="match status" value="1"/>
</dbReference>
<dbReference type="PROSITE" id="PS52019">
    <property type="entry name" value="PKS_MFAS_DH"/>
    <property type="match status" value="1"/>
</dbReference>
<dbReference type="SMART" id="SM00827">
    <property type="entry name" value="PKS_AT"/>
    <property type="match status" value="1"/>
</dbReference>
<dbReference type="InterPro" id="IPR020806">
    <property type="entry name" value="PKS_PP-bd"/>
</dbReference>
<dbReference type="InterPro" id="IPR036736">
    <property type="entry name" value="ACP-like_sf"/>
</dbReference>
<dbReference type="Pfam" id="PF21089">
    <property type="entry name" value="PKS_DH_N"/>
    <property type="match status" value="1"/>
</dbReference>
<evidence type="ECO:0000256" key="14">
    <source>
        <dbReference type="PROSITE-ProRule" id="PRU01363"/>
    </source>
</evidence>
<dbReference type="Pfam" id="PF00109">
    <property type="entry name" value="ketoacyl-synt"/>
    <property type="match status" value="1"/>
</dbReference>
<keyword evidence="7" id="KW-0511">Multifunctional enzyme</keyword>
<evidence type="ECO:0000256" key="8">
    <source>
        <dbReference type="ARBA" id="ARBA00023315"/>
    </source>
</evidence>
<proteinExistence type="predicted"/>
<dbReference type="InterPro" id="IPR014043">
    <property type="entry name" value="Acyl_transferase_dom"/>
</dbReference>
<dbReference type="InterPro" id="IPR020841">
    <property type="entry name" value="PKS_Beta-ketoAc_synthase_dom"/>
</dbReference>
<dbReference type="InterPro" id="IPR013968">
    <property type="entry name" value="PKS_KR"/>
</dbReference>
<dbReference type="InterPro" id="IPR018201">
    <property type="entry name" value="Ketoacyl_synth_AS"/>
</dbReference>
<dbReference type="PANTHER" id="PTHR43775">
    <property type="entry name" value="FATTY ACID SYNTHASE"/>
    <property type="match status" value="1"/>
</dbReference>
<organism evidence="18 19">
    <name type="scientific">Amycolatopsis albispora</name>
    <dbReference type="NCBI Taxonomy" id="1804986"/>
    <lineage>
        <taxon>Bacteria</taxon>
        <taxon>Bacillati</taxon>
        <taxon>Actinomycetota</taxon>
        <taxon>Actinomycetes</taxon>
        <taxon>Pseudonocardiales</taxon>
        <taxon>Pseudonocardiaceae</taxon>
        <taxon>Amycolatopsis</taxon>
    </lineage>
</organism>
<dbReference type="InterPro" id="IPR020807">
    <property type="entry name" value="PKS_DH"/>
</dbReference>
<name>A0A344L340_9PSEU</name>
<evidence type="ECO:0000256" key="13">
    <source>
        <dbReference type="ARBA" id="ARBA00066981"/>
    </source>
</evidence>
<dbReference type="InterPro" id="IPR050091">
    <property type="entry name" value="PKS_NRPS_Biosynth_Enz"/>
</dbReference>
<dbReference type="EC" id="2.3.1.94" evidence="13"/>
<dbReference type="InterPro" id="IPR001227">
    <property type="entry name" value="Ac_transferase_dom_sf"/>
</dbReference>
<comment type="pathway">
    <text evidence="11">Antibiotic biosynthesis; erythromycin biosynthesis.</text>
</comment>